<dbReference type="Proteomes" id="UP000183508">
    <property type="component" value="Unassembled WGS sequence"/>
</dbReference>
<dbReference type="InterPro" id="IPR000835">
    <property type="entry name" value="HTH_MarR-typ"/>
</dbReference>
<feature type="region of interest" description="Disordered" evidence="2">
    <location>
        <begin position="1"/>
        <end position="21"/>
    </location>
</feature>
<feature type="domain" description="HTH marR-type" evidence="3">
    <location>
        <begin position="29"/>
        <end position="163"/>
    </location>
</feature>
<dbReference type="SMART" id="SM00347">
    <property type="entry name" value="HTH_MARR"/>
    <property type="match status" value="1"/>
</dbReference>
<dbReference type="SUPFAM" id="SSF46785">
    <property type="entry name" value="Winged helix' DNA-binding domain"/>
    <property type="match status" value="1"/>
</dbReference>
<name>A0A1I7JGM4_9BACL</name>
<dbReference type="GO" id="GO:0003700">
    <property type="term" value="F:DNA-binding transcription factor activity"/>
    <property type="evidence" value="ECO:0007669"/>
    <property type="project" value="InterPro"/>
</dbReference>
<dbReference type="EMBL" id="FPBV01000010">
    <property type="protein sequence ID" value="SFU84270.1"/>
    <property type="molecule type" value="Genomic_DNA"/>
</dbReference>
<dbReference type="InterPro" id="IPR036388">
    <property type="entry name" value="WH-like_DNA-bd_sf"/>
</dbReference>
<evidence type="ECO:0000313" key="5">
    <source>
        <dbReference type="Proteomes" id="UP000183508"/>
    </source>
</evidence>
<gene>
    <name evidence="4" type="ORF">SAMN05421543_1106</name>
</gene>
<keyword evidence="5" id="KW-1185">Reference proteome</keyword>
<dbReference type="PRINTS" id="PR00598">
    <property type="entry name" value="HTHMARR"/>
</dbReference>
<dbReference type="AlphaFoldDB" id="A0A1I7JGM4"/>
<dbReference type="PANTHER" id="PTHR33164">
    <property type="entry name" value="TRANSCRIPTIONAL REGULATOR, MARR FAMILY"/>
    <property type="match status" value="1"/>
</dbReference>
<proteinExistence type="predicted"/>
<dbReference type="PANTHER" id="PTHR33164:SF43">
    <property type="entry name" value="HTH-TYPE TRANSCRIPTIONAL REPRESSOR YETL"/>
    <property type="match status" value="1"/>
</dbReference>
<dbReference type="OrthoDB" id="2608936at2"/>
<sequence>MPSHPDRTGGGSPELRAKGRGPTLDRNLRIELMMSYRRLQLQFKALIKSISEIHGCADIHLLLLSMLICHQEISLRQLAELAGVSESMASIAVDELVTRGWVNRVRSSEDRRRLVLRLRTEGAQFLHHVMGEGSQFDEIISQVFDLTEPEAQFLMQLNERMLGNLQRELGLFQSISGLQG</sequence>
<dbReference type="Gene3D" id="1.10.10.10">
    <property type="entry name" value="Winged helix-like DNA-binding domain superfamily/Winged helix DNA-binding domain"/>
    <property type="match status" value="1"/>
</dbReference>
<protein>
    <submittedName>
        <fullName evidence="4">DNA-binding transcriptional regulator, MarR family</fullName>
    </submittedName>
</protein>
<dbReference type="GO" id="GO:0006950">
    <property type="term" value="P:response to stress"/>
    <property type="evidence" value="ECO:0007669"/>
    <property type="project" value="TreeGrafter"/>
</dbReference>
<organism evidence="4 5">
    <name type="scientific">Alicyclobacillus macrosporangiidus</name>
    <dbReference type="NCBI Taxonomy" id="392015"/>
    <lineage>
        <taxon>Bacteria</taxon>
        <taxon>Bacillati</taxon>
        <taxon>Bacillota</taxon>
        <taxon>Bacilli</taxon>
        <taxon>Bacillales</taxon>
        <taxon>Alicyclobacillaceae</taxon>
        <taxon>Alicyclobacillus</taxon>
    </lineage>
</organism>
<evidence type="ECO:0000259" key="3">
    <source>
        <dbReference type="PROSITE" id="PS50995"/>
    </source>
</evidence>
<evidence type="ECO:0000256" key="1">
    <source>
        <dbReference type="ARBA" id="ARBA00023125"/>
    </source>
</evidence>
<evidence type="ECO:0000313" key="4">
    <source>
        <dbReference type="EMBL" id="SFU84270.1"/>
    </source>
</evidence>
<reference evidence="5" key="1">
    <citation type="submission" date="2016-10" db="EMBL/GenBank/DDBJ databases">
        <authorList>
            <person name="Varghese N."/>
        </authorList>
    </citation>
    <scope>NUCLEOTIDE SEQUENCE [LARGE SCALE GENOMIC DNA]</scope>
    <source>
        <strain evidence="5">DSM 17980</strain>
    </source>
</reference>
<dbReference type="GO" id="GO:0003677">
    <property type="term" value="F:DNA binding"/>
    <property type="evidence" value="ECO:0007669"/>
    <property type="project" value="UniProtKB-KW"/>
</dbReference>
<dbReference type="InterPro" id="IPR036390">
    <property type="entry name" value="WH_DNA-bd_sf"/>
</dbReference>
<evidence type="ECO:0000256" key="2">
    <source>
        <dbReference type="SAM" id="MobiDB-lite"/>
    </source>
</evidence>
<accession>A0A1I7JGM4</accession>
<dbReference type="STRING" id="392015.SAMN05421543_1106"/>
<dbReference type="PROSITE" id="PS50995">
    <property type="entry name" value="HTH_MARR_2"/>
    <property type="match status" value="1"/>
</dbReference>
<dbReference type="InterPro" id="IPR039422">
    <property type="entry name" value="MarR/SlyA-like"/>
</dbReference>
<keyword evidence="1 4" id="KW-0238">DNA-binding</keyword>
<dbReference type="Pfam" id="PF01047">
    <property type="entry name" value="MarR"/>
    <property type="match status" value="1"/>
</dbReference>